<dbReference type="PANTHER" id="PTHR42755">
    <property type="entry name" value="3-DEOXY-MANNO-OCTULOSONATE CYTIDYLYLTRANSFERASE"/>
    <property type="match status" value="1"/>
</dbReference>
<dbReference type="Pfam" id="PF06293">
    <property type="entry name" value="Kdo"/>
    <property type="match status" value="1"/>
</dbReference>
<evidence type="ECO:0000256" key="13">
    <source>
        <dbReference type="ARBA" id="ARBA00034417"/>
    </source>
</evidence>
<organism evidence="17 18">
    <name type="scientific">Hydrogenophaga laconesensis</name>
    <dbReference type="NCBI Taxonomy" id="1805971"/>
    <lineage>
        <taxon>Bacteria</taxon>
        <taxon>Pseudomonadati</taxon>
        <taxon>Pseudomonadota</taxon>
        <taxon>Betaproteobacteria</taxon>
        <taxon>Burkholderiales</taxon>
        <taxon>Comamonadaceae</taxon>
        <taxon>Hydrogenophaga</taxon>
    </lineage>
</organism>
<dbReference type="SUPFAM" id="SSF56112">
    <property type="entry name" value="Protein kinase-like (PK-like)"/>
    <property type="match status" value="1"/>
</dbReference>
<keyword evidence="9 15" id="KW-0067">ATP-binding</keyword>
<comment type="catalytic activity">
    <reaction evidence="13 15">
        <text>an alpha-Kdo-(2-&gt;6)-lipid IVA + ATP = a 4-O-phospho-alpha-Kdo-(2-&gt;6)-lipid IVA + ADP + H(+)</text>
        <dbReference type="Rhea" id="RHEA:74271"/>
        <dbReference type="ChEBI" id="CHEBI:15378"/>
        <dbReference type="ChEBI" id="CHEBI:30616"/>
        <dbReference type="ChEBI" id="CHEBI:176428"/>
        <dbReference type="ChEBI" id="CHEBI:193140"/>
        <dbReference type="ChEBI" id="CHEBI:456216"/>
        <dbReference type="EC" id="2.7.1.166"/>
    </reaction>
</comment>
<comment type="caution">
    <text evidence="17">The sequence shown here is derived from an EMBL/GenBank/DDBJ whole genome shotgun (WGS) entry which is preliminary data.</text>
</comment>
<protein>
    <recommendedName>
        <fullName evidence="12 15">3-deoxy-D-manno-octulosonic acid kinase</fullName>
        <shortName evidence="15">Kdo kinase</shortName>
        <ecNumber evidence="15">2.7.1.166</ecNumber>
    </recommendedName>
</protein>
<comment type="subcellular location">
    <subcellularLocation>
        <location evidence="1 15">Cell inner membrane</location>
        <topology evidence="1 15">Peripheral membrane protein</topology>
        <orientation evidence="1 15">Cytoplasmic side</orientation>
    </subcellularLocation>
</comment>
<dbReference type="SUPFAM" id="SSF53756">
    <property type="entry name" value="UDP-Glycosyltransferase/glycogen phosphorylase"/>
    <property type="match status" value="1"/>
</dbReference>
<feature type="active site" evidence="15">
    <location>
        <position position="602"/>
    </location>
</feature>
<accession>A0ABU1V8J2</accession>
<keyword evidence="18" id="KW-1185">Reference proteome</keyword>
<evidence type="ECO:0000256" key="11">
    <source>
        <dbReference type="ARBA" id="ARBA00023136"/>
    </source>
</evidence>
<dbReference type="PANTHER" id="PTHR42755:SF1">
    <property type="entry name" value="3-DEOXY-D-MANNO-OCTULOSONIC ACID TRANSFERASE, MITOCHONDRIAL-RELATED"/>
    <property type="match status" value="1"/>
</dbReference>
<evidence type="ECO:0000256" key="12">
    <source>
        <dbReference type="ARBA" id="ARBA00029511"/>
    </source>
</evidence>
<evidence type="ECO:0000313" key="17">
    <source>
        <dbReference type="EMBL" id="MDR7093784.1"/>
    </source>
</evidence>
<evidence type="ECO:0000256" key="6">
    <source>
        <dbReference type="ARBA" id="ARBA00022679"/>
    </source>
</evidence>
<dbReference type="RefSeq" id="WP_204732347.1">
    <property type="nucleotide sequence ID" value="NZ_JAVDWE010000003.1"/>
</dbReference>
<gene>
    <name evidence="15" type="primary">kdkA</name>
    <name evidence="17" type="ORF">J2X09_001516</name>
</gene>
<evidence type="ECO:0000256" key="15">
    <source>
        <dbReference type="HAMAP-Rule" id="MF_00521"/>
    </source>
</evidence>
<dbReference type="Proteomes" id="UP001265550">
    <property type="component" value="Unassembled WGS sequence"/>
</dbReference>
<evidence type="ECO:0000313" key="18">
    <source>
        <dbReference type="Proteomes" id="UP001265550"/>
    </source>
</evidence>
<dbReference type="EC" id="2.7.1.166" evidence="15"/>
<keyword evidence="11 15" id="KW-0472">Membrane</keyword>
<keyword evidence="5 15" id="KW-0997">Cell inner membrane</keyword>
<dbReference type="InterPro" id="IPR039901">
    <property type="entry name" value="Kdotransferase"/>
</dbReference>
<evidence type="ECO:0000256" key="4">
    <source>
        <dbReference type="ARBA" id="ARBA00022475"/>
    </source>
</evidence>
<keyword evidence="6 15" id="KW-0808">Transferase</keyword>
<comment type="pathway">
    <text evidence="2 15">Bacterial outer membrane biogenesis; LPS core biosynthesis.</text>
</comment>
<dbReference type="InterPro" id="IPR038107">
    <property type="entry name" value="Glycos_transf_N_sf"/>
</dbReference>
<evidence type="ECO:0000256" key="9">
    <source>
        <dbReference type="ARBA" id="ARBA00022840"/>
    </source>
</evidence>
<evidence type="ECO:0000259" key="16">
    <source>
        <dbReference type="Pfam" id="PF04413"/>
    </source>
</evidence>
<dbReference type="InterPro" id="IPR022826">
    <property type="entry name" value="KDO_kinase"/>
</dbReference>
<dbReference type="HAMAP" id="MF_00521">
    <property type="entry name" value="KDO_kinase"/>
    <property type="match status" value="1"/>
</dbReference>
<dbReference type="Gene3D" id="1.10.510.10">
    <property type="entry name" value="Transferase(Phosphotransferase) domain 1"/>
    <property type="match status" value="1"/>
</dbReference>
<dbReference type="EMBL" id="JAVDWE010000003">
    <property type="protein sequence ID" value="MDR7093784.1"/>
    <property type="molecule type" value="Genomic_DNA"/>
</dbReference>
<evidence type="ECO:0000256" key="1">
    <source>
        <dbReference type="ARBA" id="ARBA00004515"/>
    </source>
</evidence>
<comment type="function">
    <text evidence="15">Catalyzes the ATP-dependent phosphorylation of the 3-deoxy-D-manno-octulosonic acid (Kdo) residue in Kdo-lipid IV(A) at the 4-OH position.</text>
</comment>
<dbReference type="InterPro" id="IPR011009">
    <property type="entry name" value="Kinase-like_dom_sf"/>
</dbReference>
<evidence type="ECO:0000256" key="7">
    <source>
        <dbReference type="ARBA" id="ARBA00022741"/>
    </source>
</evidence>
<reference evidence="17 18" key="1">
    <citation type="submission" date="2023-07" db="EMBL/GenBank/DDBJ databases">
        <title>Sorghum-associated microbial communities from plants grown in Nebraska, USA.</title>
        <authorList>
            <person name="Schachtman D."/>
        </authorList>
    </citation>
    <scope>NUCLEOTIDE SEQUENCE [LARGE SCALE GENOMIC DNA]</scope>
    <source>
        <strain evidence="17 18">BE240</strain>
    </source>
</reference>
<comment type="similarity">
    <text evidence="3 15">Belongs to the protein kinase superfamily. KdkA/RfaP family.</text>
</comment>
<name>A0ABU1V8J2_9BURK</name>
<keyword evidence="8 15" id="KW-0418">Kinase</keyword>
<keyword evidence="7 15" id="KW-0547">Nucleotide-binding</keyword>
<evidence type="ECO:0000256" key="2">
    <source>
        <dbReference type="ARBA" id="ARBA00004713"/>
    </source>
</evidence>
<evidence type="ECO:0000256" key="8">
    <source>
        <dbReference type="ARBA" id="ARBA00022777"/>
    </source>
</evidence>
<dbReference type="Gene3D" id="3.40.50.2000">
    <property type="entry name" value="Glycogen Phosphorylase B"/>
    <property type="match status" value="1"/>
</dbReference>
<evidence type="ECO:0000256" key="5">
    <source>
        <dbReference type="ARBA" id="ARBA00022519"/>
    </source>
</evidence>
<comment type="catalytic activity">
    <reaction evidence="14">
        <text>lipid IVA (E. coli) + CMP-3-deoxy-beta-D-manno-octulosonate = alpha-Kdo-(2-&gt;6)-lipid IVA (E. coli) + CMP + H(+)</text>
        <dbReference type="Rhea" id="RHEA:28066"/>
        <dbReference type="ChEBI" id="CHEBI:15378"/>
        <dbReference type="ChEBI" id="CHEBI:58603"/>
        <dbReference type="ChEBI" id="CHEBI:60364"/>
        <dbReference type="ChEBI" id="CHEBI:60377"/>
        <dbReference type="ChEBI" id="CHEBI:85987"/>
        <dbReference type="EC" id="2.4.99.12"/>
    </reaction>
</comment>
<feature type="domain" description="3-deoxy-D-manno-octulosonic-acid transferase N-terminal" evidence="16">
    <location>
        <begin position="46"/>
        <end position="223"/>
    </location>
</feature>
<keyword evidence="4 15" id="KW-1003">Cell membrane</keyword>
<evidence type="ECO:0000256" key="3">
    <source>
        <dbReference type="ARBA" id="ARBA00010327"/>
    </source>
</evidence>
<proteinExistence type="inferred from homology"/>
<dbReference type="GO" id="GO:0043842">
    <property type="term" value="F:Kdo transferase activity"/>
    <property type="evidence" value="ECO:0007669"/>
    <property type="project" value="UniProtKB-EC"/>
</dbReference>
<dbReference type="InterPro" id="IPR007507">
    <property type="entry name" value="Glycos_transf_N"/>
</dbReference>
<evidence type="ECO:0000256" key="14">
    <source>
        <dbReference type="ARBA" id="ARBA00049183"/>
    </source>
</evidence>
<sequence length="676" mass="75171">MGRRTLALSAVSLPHRAYRLLSRALAIPLLGWLWWRGRREPGYRQNLRQRLGFIPIDPEQFGCIWLHAASVGEVQAMQPLLQALLEEWPSHAVTVSTQTPTGARALQAHWGDRIRHVYAPIDTSGAVSRFLDRLQPRLLILVERELWPEWLQQCRARGVPVALVNARLSERSARSYQRWRGVMQAVWPSLTIAAADAASAARLHALGVPAHRLHETGNLKFDVAAPVVQATPPMALQGRTLVVAASTHEGDETAWLAAWAELWPTQPDGLLVLVPRHPQRFDDVASRLQGSGLAHVRRSSGQPVTPATQVLLVDTMGELMQWYPHAALCFVGGTLAPVGGHNPLEPMSVGQPVLFGPHTHNAAPLFDEILQTGAGECVNDARELADAVQRWLTQPAAWQQRAEAARALIARHRGASARTLAILQPLWHPAGTGNIAHVRTVRDGSRTCWFNPDHIHSVSARSFDPTAHASGMALATGSGRGQALRIEQDGRGHVLRHYRRGGLMARLSDDRFWRQAPHDSRAMREFTLLRLMRSWRLPVPEPVAASHLPRGLFYEADILVGLIPGTSNVVQWLQRRALAPAEWQALGHAIRRLHDRQVFHADLNAHNLLLDAAGQAWVVDFDKCAVRQGDEWKPRNLERLLRSLRKEAGRVNPYHWTEADWAPLLAGYQEAPPATP</sequence>
<keyword evidence="17" id="KW-0328">Glycosyltransferase</keyword>
<dbReference type="Pfam" id="PF04413">
    <property type="entry name" value="Glycos_transf_N"/>
    <property type="match status" value="1"/>
</dbReference>
<evidence type="ECO:0000256" key="10">
    <source>
        <dbReference type="ARBA" id="ARBA00022985"/>
    </source>
</evidence>
<keyword evidence="10 15" id="KW-0448">Lipopolysaccharide biosynthesis</keyword>
<dbReference type="NCBIfam" id="NF002475">
    <property type="entry name" value="PRK01723.1"/>
    <property type="match status" value="1"/>
</dbReference>
<dbReference type="Gene3D" id="3.40.50.11720">
    <property type="entry name" value="3-Deoxy-D-manno-octulosonic-acid transferase, N-terminal domain"/>
    <property type="match status" value="1"/>
</dbReference>